<sequence length="963" mass="108082">MPPPPADAAPNSRASKIKKLKATITKLAEDLIQKLQTRSPELTTADTLRDSVRKHIRSIHQHQSQYHLHQTPGTGLYSDRTLDRLGTNLWNQCTYVRREIADKGTAAPQKALLLASRVLAFQIIHLVQWEYECPPETLTYLMRQALKAARSCIEEQDPELCQIVVQHLAEYEGRAEKLCKGDIEADQAHECSRLRAEYYGVRVALCWKENQLEVAEHMYARVESLLPSLDHNSAESLAEVLYEIGRDLAMVKRDFPMASKWLKRSNDIISSQSIGQLSAEGVGLRLSIFQAHITALLGLESPEGFEQARELVGYLETEIGNQPFVLILNLELLSKSPAEVFDGEAYGDVLRRMIKAFKYTDANFKALKRHIQKLHEKCPGLGVKILDEFLVSVENANFGGGDGPEWYDKLVVLRVKMTTQLRESMDSIRQAKAFFSKLGLPVGTKAATGSQMLIWKMIDASYSQGHCDVASEWCHLALAPVFQDSGPINKAKIERKLLLCSLSLNDLPAALCTYHGMAEQAQKEVMTRYLMFKVAARSGDFDLATQCLETLSASDKGEDLLYACVLDAQKAGDNASVSEALKRLVQSGGHKTNGSIHLPTLLRCTIRYLHKLLEDGDSHIDQSSVVSDIILMFDQAVKGMDRNETDAGGNRLFDLRELEWFCQNSYNLAIKNTQTWDPRQVVRILDACIRIAGHFPLDASSPVASDLPLRRLFCHFVSASALAALARGQDEVEKQLLDYQGVRKNVAGFETALDTYQQSEGVSPADYRHLLKKLQTIIIFDLEAAIHLKQFSQLGEVARRAVICENADTFKAMADCLLRLQGPCQIPSQELYSTLNFVITQLAELQDYNSATLLRYIRCLFQATMGLDPDLAFNELKTACDVVKRSVEVEGSPWPREELEWIAIVAYNHGVDCSSQEDEERAQRWIRMAINLAHYNDDKGKLKRSMHDNYMSLSLRQQGGRTA</sequence>
<evidence type="ECO:0000313" key="3">
    <source>
        <dbReference type="EnsemblFungi" id="EJT71941"/>
    </source>
</evidence>
<dbReference type="PANTHER" id="PTHR40375">
    <property type="entry name" value="SPORULATION-SPECIFIC PROTEIN 22"/>
    <property type="match status" value="1"/>
</dbReference>
<dbReference type="AlphaFoldDB" id="J3PCH1"/>
<evidence type="ECO:0008006" key="5">
    <source>
        <dbReference type="Google" id="ProtNLM"/>
    </source>
</evidence>
<gene>
    <name evidence="3" type="primary">20351651</name>
    <name evidence="2" type="ORF">GGTG_11193</name>
</gene>
<dbReference type="HOGENOM" id="CLU_001453_0_0_1"/>
<evidence type="ECO:0000313" key="4">
    <source>
        <dbReference type="Proteomes" id="UP000006039"/>
    </source>
</evidence>
<dbReference type="GO" id="GO:0090173">
    <property type="term" value="P:regulation of synaptonemal complex assembly"/>
    <property type="evidence" value="ECO:0007669"/>
    <property type="project" value="InterPro"/>
</dbReference>
<reference evidence="2" key="3">
    <citation type="submission" date="2010-09" db="EMBL/GenBank/DDBJ databases">
        <title>Annotation of Gaeumannomyces graminis var. tritici R3-111a-1.</title>
        <authorList>
            <consortium name="The Broad Institute Genome Sequencing Platform"/>
            <person name="Ma L.-J."/>
            <person name="Dead R."/>
            <person name="Young S.K."/>
            <person name="Zeng Q."/>
            <person name="Gargeya S."/>
            <person name="Fitzgerald M."/>
            <person name="Haas B."/>
            <person name="Abouelleil A."/>
            <person name="Alvarado L."/>
            <person name="Arachchi H.M."/>
            <person name="Berlin A."/>
            <person name="Brown A."/>
            <person name="Chapman S.B."/>
            <person name="Chen Z."/>
            <person name="Dunbar C."/>
            <person name="Freedman E."/>
            <person name="Gearin G."/>
            <person name="Gellesch M."/>
            <person name="Goldberg J."/>
            <person name="Griggs A."/>
            <person name="Gujja S."/>
            <person name="Heiman D."/>
            <person name="Howarth C."/>
            <person name="Larson L."/>
            <person name="Lui A."/>
            <person name="MacDonald P.J.P."/>
            <person name="Mehta T."/>
            <person name="Montmayeur A."/>
            <person name="Murphy C."/>
            <person name="Neiman D."/>
            <person name="Pearson M."/>
            <person name="Priest M."/>
            <person name="Roberts A."/>
            <person name="Saif S."/>
            <person name="Shea T."/>
            <person name="Shenoy N."/>
            <person name="Sisk P."/>
            <person name="Stolte C."/>
            <person name="Sykes S."/>
            <person name="Yandava C."/>
            <person name="Wortman J."/>
            <person name="Nusbaum C."/>
            <person name="Birren B."/>
        </authorList>
    </citation>
    <scope>NUCLEOTIDE SEQUENCE</scope>
    <source>
        <strain evidence="2">R3-111a-1</strain>
    </source>
</reference>
<protein>
    <recommendedName>
        <fullName evidence="5">Protein ZIP4 homolog</fullName>
    </recommendedName>
</protein>
<dbReference type="VEuPathDB" id="FungiDB:GGTG_11193"/>
<dbReference type="GO" id="GO:0051321">
    <property type="term" value="P:meiotic cell cycle"/>
    <property type="evidence" value="ECO:0007669"/>
    <property type="project" value="UniProtKB-KW"/>
</dbReference>
<reference evidence="4" key="1">
    <citation type="submission" date="2010-07" db="EMBL/GenBank/DDBJ databases">
        <title>The genome sequence of Gaeumannomyces graminis var. tritici strain R3-111a-1.</title>
        <authorList>
            <consortium name="The Broad Institute Genome Sequencing Platform"/>
            <person name="Ma L.-J."/>
            <person name="Dead R."/>
            <person name="Young S."/>
            <person name="Zeng Q."/>
            <person name="Koehrsen M."/>
            <person name="Alvarado L."/>
            <person name="Berlin A."/>
            <person name="Chapman S.B."/>
            <person name="Chen Z."/>
            <person name="Freedman E."/>
            <person name="Gellesch M."/>
            <person name="Goldberg J."/>
            <person name="Griggs A."/>
            <person name="Gujja S."/>
            <person name="Heilman E.R."/>
            <person name="Heiman D."/>
            <person name="Hepburn T."/>
            <person name="Howarth C."/>
            <person name="Jen D."/>
            <person name="Larson L."/>
            <person name="Mehta T."/>
            <person name="Neiman D."/>
            <person name="Pearson M."/>
            <person name="Roberts A."/>
            <person name="Saif S."/>
            <person name="Shea T."/>
            <person name="Shenoy N."/>
            <person name="Sisk P."/>
            <person name="Stolte C."/>
            <person name="Sykes S."/>
            <person name="Walk T."/>
            <person name="White J."/>
            <person name="Yandava C."/>
            <person name="Haas B."/>
            <person name="Nusbaum C."/>
            <person name="Birren B."/>
        </authorList>
    </citation>
    <scope>NUCLEOTIDE SEQUENCE [LARGE SCALE GENOMIC DNA]</scope>
    <source>
        <strain evidence="4">R3-111a-1</strain>
    </source>
</reference>
<dbReference type="Proteomes" id="UP000006039">
    <property type="component" value="Unassembled WGS sequence"/>
</dbReference>
<organism evidence="2">
    <name type="scientific">Gaeumannomyces tritici (strain R3-111a-1)</name>
    <name type="common">Wheat and barley take-all root rot fungus</name>
    <name type="synonym">Gaeumannomyces graminis var. tritici</name>
    <dbReference type="NCBI Taxonomy" id="644352"/>
    <lineage>
        <taxon>Eukaryota</taxon>
        <taxon>Fungi</taxon>
        <taxon>Dikarya</taxon>
        <taxon>Ascomycota</taxon>
        <taxon>Pezizomycotina</taxon>
        <taxon>Sordariomycetes</taxon>
        <taxon>Sordariomycetidae</taxon>
        <taxon>Magnaporthales</taxon>
        <taxon>Magnaporthaceae</taxon>
        <taxon>Gaeumannomyces</taxon>
    </lineage>
</organism>
<accession>J3PCH1</accession>
<reference evidence="2" key="2">
    <citation type="submission" date="2010-07" db="EMBL/GenBank/DDBJ databases">
        <authorList>
            <consortium name="The Broad Institute Genome Sequencing Platform"/>
            <consortium name="Broad Institute Genome Sequencing Center for Infectious Disease"/>
            <person name="Ma L.-J."/>
            <person name="Dead R."/>
            <person name="Young S."/>
            <person name="Zeng Q."/>
            <person name="Koehrsen M."/>
            <person name="Alvarado L."/>
            <person name="Berlin A."/>
            <person name="Chapman S.B."/>
            <person name="Chen Z."/>
            <person name="Freedman E."/>
            <person name="Gellesch M."/>
            <person name="Goldberg J."/>
            <person name="Griggs A."/>
            <person name="Gujja S."/>
            <person name="Heilman E.R."/>
            <person name="Heiman D."/>
            <person name="Hepburn T."/>
            <person name="Howarth C."/>
            <person name="Jen D."/>
            <person name="Larson L."/>
            <person name="Mehta T."/>
            <person name="Neiman D."/>
            <person name="Pearson M."/>
            <person name="Roberts A."/>
            <person name="Saif S."/>
            <person name="Shea T."/>
            <person name="Shenoy N."/>
            <person name="Sisk P."/>
            <person name="Stolte C."/>
            <person name="Sykes S."/>
            <person name="Walk T."/>
            <person name="White J."/>
            <person name="Yandava C."/>
            <person name="Haas B."/>
            <person name="Nusbaum C."/>
            <person name="Birren B."/>
        </authorList>
    </citation>
    <scope>NUCLEOTIDE SEQUENCE</scope>
    <source>
        <strain evidence="2">R3-111a-1</strain>
    </source>
</reference>
<evidence type="ECO:0000313" key="2">
    <source>
        <dbReference type="EMBL" id="EJT71941.1"/>
    </source>
</evidence>
<dbReference type="EMBL" id="GL385400">
    <property type="protein sequence ID" value="EJT71941.1"/>
    <property type="molecule type" value="Genomic_DNA"/>
</dbReference>
<dbReference type="OrthoDB" id="65716at2759"/>
<dbReference type="RefSeq" id="XP_009227338.1">
    <property type="nucleotide sequence ID" value="XM_009229074.1"/>
</dbReference>
<keyword evidence="4" id="KW-1185">Reference proteome</keyword>
<proteinExistence type="predicted"/>
<dbReference type="EnsemblFungi" id="EJT71941">
    <property type="protein sequence ID" value="EJT71941"/>
    <property type="gene ID" value="GGTG_11193"/>
</dbReference>
<dbReference type="PANTHER" id="PTHR40375:SF2">
    <property type="entry name" value="SPORULATION-SPECIFIC PROTEIN 22"/>
    <property type="match status" value="1"/>
</dbReference>
<dbReference type="FunCoup" id="J3PCH1">
    <property type="interactions" value="28"/>
</dbReference>
<evidence type="ECO:0000256" key="1">
    <source>
        <dbReference type="ARBA" id="ARBA00023254"/>
    </source>
</evidence>
<reference evidence="3" key="4">
    <citation type="journal article" date="2015" name="G3 (Bethesda)">
        <title>Genome sequences of three phytopathogenic species of the Magnaporthaceae family of fungi.</title>
        <authorList>
            <person name="Okagaki L.H."/>
            <person name="Nunes C.C."/>
            <person name="Sailsbery J."/>
            <person name="Clay B."/>
            <person name="Brown D."/>
            <person name="John T."/>
            <person name="Oh Y."/>
            <person name="Young N."/>
            <person name="Fitzgerald M."/>
            <person name="Haas B.J."/>
            <person name="Zeng Q."/>
            <person name="Young S."/>
            <person name="Adiconis X."/>
            <person name="Fan L."/>
            <person name="Levin J.Z."/>
            <person name="Mitchell T.K."/>
            <person name="Okubara P.A."/>
            <person name="Farman M.L."/>
            <person name="Kohn L.M."/>
            <person name="Birren B."/>
            <person name="Ma L.-J."/>
            <person name="Dean R.A."/>
        </authorList>
    </citation>
    <scope>NUCLEOTIDE SEQUENCE</scope>
    <source>
        <strain evidence="3">R3-111a-1</strain>
    </source>
</reference>
<reference evidence="3" key="5">
    <citation type="submission" date="2018-04" db="UniProtKB">
        <authorList>
            <consortium name="EnsemblFungi"/>
        </authorList>
    </citation>
    <scope>IDENTIFICATION</scope>
    <source>
        <strain evidence="3">R3-111a-1</strain>
    </source>
</reference>
<dbReference type="InterPro" id="IPR013940">
    <property type="entry name" value="Spo22/ZIP4/TEX11"/>
</dbReference>
<dbReference type="InterPro" id="IPR039057">
    <property type="entry name" value="Spo22/ZIP4"/>
</dbReference>
<dbReference type="eggNOG" id="KOG4814">
    <property type="taxonomic scope" value="Eukaryota"/>
</dbReference>
<name>J3PCH1_GAET3</name>
<dbReference type="STRING" id="644352.J3PCH1"/>
<dbReference type="Pfam" id="PF08631">
    <property type="entry name" value="SPO22"/>
    <property type="match status" value="1"/>
</dbReference>
<keyword evidence="1" id="KW-0469">Meiosis</keyword>
<dbReference type="GeneID" id="20351651"/>